<reference evidence="3 4" key="1">
    <citation type="submission" date="2024-05" db="EMBL/GenBank/DDBJ databases">
        <title>Culex pipiens pipiens assembly and annotation.</title>
        <authorList>
            <person name="Alout H."/>
            <person name="Durand T."/>
        </authorList>
    </citation>
    <scope>NUCLEOTIDE SEQUENCE [LARGE SCALE GENOMIC DNA]</scope>
    <source>
        <strain evidence="3">HA-2024</strain>
        <tissue evidence="3">Whole body</tissue>
    </source>
</reference>
<accession>A0ABD1DBW8</accession>
<feature type="coiled-coil region" evidence="1">
    <location>
        <begin position="277"/>
        <end position="304"/>
    </location>
</feature>
<dbReference type="AlphaFoldDB" id="A0ABD1DBW8"/>
<dbReference type="Proteomes" id="UP001562425">
    <property type="component" value="Unassembled WGS sequence"/>
</dbReference>
<name>A0ABD1DBW8_CULPP</name>
<proteinExistence type="predicted"/>
<evidence type="ECO:0000256" key="2">
    <source>
        <dbReference type="SAM" id="MobiDB-lite"/>
    </source>
</evidence>
<keyword evidence="4" id="KW-1185">Reference proteome</keyword>
<sequence length="337" mass="36581">MSKAPKINSPPRKTWLSAHGSTTTLASQLSDASSRSSLGGLSAPKFARSATSQRLRPWTIDNLPADAGKLHKLGSVPAYLRRNRPATSPADAAKSKQLVQLDSGVGSEPLDSGVEVAAGPPEGSAVEELKLEPALVEAKKEAFVEPKAVPAKRPRVSGPARDPVKLEQCEAFQKLASCVQELKSELAQRNVEYASLVQSNAALTQENSAMACRVEALEKLVKPPQVEAVTENVEVRNFRDAMQANVRKQDEALVGLRDMLLNSMGRERPAKLDESVLRALVKQMQESSLEMRQLVKNNRQLSEEFVNPDDLAQAEASMRNLLDVGLGEIVTGRIVYD</sequence>
<feature type="compositionally biased region" description="Low complexity" evidence="2">
    <location>
        <begin position="25"/>
        <end position="43"/>
    </location>
</feature>
<gene>
    <name evidence="3" type="ORF">pipiens_010037</name>
</gene>
<protein>
    <submittedName>
        <fullName evidence="3">Uncharacterized protein</fullName>
    </submittedName>
</protein>
<keyword evidence="1" id="KW-0175">Coiled coil</keyword>
<feature type="region of interest" description="Disordered" evidence="2">
    <location>
        <begin position="1"/>
        <end position="56"/>
    </location>
</feature>
<evidence type="ECO:0000256" key="1">
    <source>
        <dbReference type="SAM" id="Coils"/>
    </source>
</evidence>
<evidence type="ECO:0000313" key="4">
    <source>
        <dbReference type="Proteomes" id="UP001562425"/>
    </source>
</evidence>
<evidence type="ECO:0000313" key="3">
    <source>
        <dbReference type="EMBL" id="KAL1397052.1"/>
    </source>
</evidence>
<organism evidence="3 4">
    <name type="scientific">Culex pipiens pipiens</name>
    <name type="common">Northern house mosquito</name>
    <dbReference type="NCBI Taxonomy" id="38569"/>
    <lineage>
        <taxon>Eukaryota</taxon>
        <taxon>Metazoa</taxon>
        <taxon>Ecdysozoa</taxon>
        <taxon>Arthropoda</taxon>
        <taxon>Hexapoda</taxon>
        <taxon>Insecta</taxon>
        <taxon>Pterygota</taxon>
        <taxon>Neoptera</taxon>
        <taxon>Endopterygota</taxon>
        <taxon>Diptera</taxon>
        <taxon>Nematocera</taxon>
        <taxon>Culicoidea</taxon>
        <taxon>Culicidae</taxon>
        <taxon>Culicinae</taxon>
        <taxon>Culicini</taxon>
        <taxon>Culex</taxon>
        <taxon>Culex</taxon>
    </lineage>
</organism>
<dbReference type="EMBL" id="JBEHCU010006471">
    <property type="protein sequence ID" value="KAL1397052.1"/>
    <property type="molecule type" value="Genomic_DNA"/>
</dbReference>
<comment type="caution">
    <text evidence="3">The sequence shown here is derived from an EMBL/GenBank/DDBJ whole genome shotgun (WGS) entry which is preliminary data.</text>
</comment>